<accession>A0A8I2YDS0</accession>
<dbReference type="Pfam" id="PF00755">
    <property type="entry name" value="Carn_acyltransf"/>
    <property type="match status" value="1"/>
</dbReference>
<dbReference type="PANTHER" id="PTHR22589:SF29">
    <property type="entry name" value="MITOCHONDRIAL CARNITINE O-ACETYLTRANSFERASE-RELATED"/>
    <property type="match status" value="1"/>
</dbReference>
<dbReference type="OrthoDB" id="240216at2759"/>
<dbReference type="InterPro" id="IPR039551">
    <property type="entry name" value="Cho/carn_acyl_trans"/>
</dbReference>
<evidence type="ECO:0000313" key="4">
    <source>
        <dbReference type="Proteomes" id="UP000683000"/>
    </source>
</evidence>
<keyword evidence="4" id="KW-1185">Reference proteome</keyword>
<gene>
    <name evidence="3" type="ORF">JVT61DRAFT_12321</name>
</gene>
<feature type="domain" description="Choline/carnitine acyltransferase" evidence="2">
    <location>
        <begin position="10"/>
        <end position="98"/>
    </location>
</feature>
<proteinExistence type="predicted"/>
<keyword evidence="1" id="KW-0012">Acyltransferase</keyword>
<evidence type="ECO:0000256" key="1">
    <source>
        <dbReference type="ARBA" id="ARBA00023315"/>
    </source>
</evidence>
<organism evidence="3 4">
    <name type="scientific">Boletus reticuloceps</name>
    <dbReference type="NCBI Taxonomy" id="495285"/>
    <lineage>
        <taxon>Eukaryota</taxon>
        <taxon>Fungi</taxon>
        <taxon>Dikarya</taxon>
        <taxon>Basidiomycota</taxon>
        <taxon>Agaricomycotina</taxon>
        <taxon>Agaricomycetes</taxon>
        <taxon>Agaricomycetidae</taxon>
        <taxon>Boletales</taxon>
        <taxon>Boletineae</taxon>
        <taxon>Boletaceae</taxon>
        <taxon>Boletoideae</taxon>
        <taxon>Boletus</taxon>
    </lineage>
</organism>
<dbReference type="Proteomes" id="UP000683000">
    <property type="component" value="Unassembled WGS sequence"/>
</dbReference>
<dbReference type="GO" id="GO:0009437">
    <property type="term" value="P:carnitine metabolic process"/>
    <property type="evidence" value="ECO:0007669"/>
    <property type="project" value="TreeGrafter"/>
</dbReference>
<sequence length="99" mass="10995">MSGNSTNLQSRSYIEDFWYESYLSHTDPVVLAPNPFFVLQNDPTPNRGSQLPRATALIISSLGFIHDLHAGLLDPGAVCGRPLDMDQYTRLFGTAWIPT</sequence>
<dbReference type="InterPro" id="IPR042231">
    <property type="entry name" value="Cho/carn_acyl_trans_2"/>
</dbReference>
<dbReference type="Gene3D" id="3.30.559.70">
    <property type="entry name" value="Choline/Carnitine o-acyltransferase, domain 2"/>
    <property type="match status" value="1"/>
</dbReference>
<name>A0A8I2YDS0_9AGAM</name>
<dbReference type="GO" id="GO:0004092">
    <property type="term" value="F:carnitine O-acetyltransferase activity"/>
    <property type="evidence" value="ECO:0007669"/>
    <property type="project" value="TreeGrafter"/>
</dbReference>
<reference evidence="3" key="1">
    <citation type="submission" date="2021-03" db="EMBL/GenBank/DDBJ databases">
        <title>Evolutionary innovations through gain and loss of genes in the ectomycorrhizal Boletales.</title>
        <authorList>
            <person name="Wu G."/>
            <person name="Miyauchi S."/>
            <person name="Morin E."/>
            <person name="Yang Z.-L."/>
            <person name="Xu J."/>
            <person name="Martin F.M."/>
        </authorList>
    </citation>
    <scope>NUCLEOTIDE SEQUENCE</scope>
    <source>
        <strain evidence="3">BR01</strain>
    </source>
</reference>
<dbReference type="GO" id="GO:0005739">
    <property type="term" value="C:mitochondrion"/>
    <property type="evidence" value="ECO:0007669"/>
    <property type="project" value="TreeGrafter"/>
</dbReference>
<dbReference type="PANTHER" id="PTHR22589">
    <property type="entry name" value="CARNITINE O-ACYLTRANSFERASE"/>
    <property type="match status" value="1"/>
</dbReference>
<comment type="caution">
    <text evidence="3">The sequence shown here is derived from an EMBL/GenBank/DDBJ whole genome shotgun (WGS) entry which is preliminary data.</text>
</comment>
<evidence type="ECO:0000313" key="3">
    <source>
        <dbReference type="EMBL" id="KAG6370174.1"/>
    </source>
</evidence>
<protein>
    <recommendedName>
        <fullName evidence="2">Choline/carnitine acyltransferase domain-containing protein</fullName>
    </recommendedName>
</protein>
<dbReference type="EMBL" id="JAGFBS010000055">
    <property type="protein sequence ID" value="KAG6370174.1"/>
    <property type="molecule type" value="Genomic_DNA"/>
</dbReference>
<evidence type="ECO:0000259" key="2">
    <source>
        <dbReference type="Pfam" id="PF00755"/>
    </source>
</evidence>
<dbReference type="InterPro" id="IPR000542">
    <property type="entry name" value="Carn_acyl_trans"/>
</dbReference>
<keyword evidence="1" id="KW-0808">Transferase</keyword>
<dbReference type="SUPFAM" id="SSF52777">
    <property type="entry name" value="CoA-dependent acyltransferases"/>
    <property type="match status" value="1"/>
</dbReference>
<dbReference type="AlphaFoldDB" id="A0A8I2YDS0"/>